<evidence type="ECO:0000313" key="2">
    <source>
        <dbReference type="Proteomes" id="UP001152798"/>
    </source>
</evidence>
<reference evidence="1" key="1">
    <citation type="submission" date="2022-01" db="EMBL/GenBank/DDBJ databases">
        <authorList>
            <person name="King R."/>
        </authorList>
    </citation>
    <scope>NUCLEOTIDE SEQUENCE</scope>
</reference>
<dbReference type="AlphaFoldDB" id="A0A9P0HT16"/>
<sequence>MICPSHLYVTDGVGSMVQNKKQNLYRLCFGENGRSPPLYSLRNNTLVCVHGLLMYDPASEQDATMFTAVTDEEWNALIGFFYVDLEISVTYGASEFEIIETSPSKEEECWGRLEEEEEPPQVNGVPMQIPANCLRLMMFHQHSEMFLLPPALLIQLSPPLSSHLLYIVLQSALF</sequence>
<dbReference type="Proteomes" id="UP001152798">
    <property type="component" value="Chromosome 7"/>
</dbReference>
<dbReference type="OrthoDB" id="6622284at2759"/>
<evidence type="ECO:0000313" key="1">
    <source>
        <dbReference type="EMBL" id="CAH1407629.1"/>
    </source>
</evidence>
<dbReference type="EMBL" id="OV725083">
    <property type="protein sequence ID" value="CAH1407629.1"/>
    <property type="molecule type" value="Genomic_DNA"/>
</dbReference>
<keyword evidence="2" id="KW-1185">Reference proteome</keyword>
<name>A0A9P0HT16_NEZVI</name>
<gene>
    <name evidence="1" type="ORF">NEZAVI_LOCUS15308</name>
</gene>
<accession>A0A9P0HT16</accession>
<proteinExistence type="predicted"/>
<protein>
    <submittedName>
        <fullName evidence="1">Uncharacterized protein</fullName>
    </submittedName>
</protein>
<organism evidence="1 2">
    <name type="scientific">Nezara viridula</name>
    <name type="common">Southern green stink bug</name>
    <name type="synonym">Cimex viridulus</name>
    <dbReference type="NCBI Taxonomy" id="85310"/>
    <lineage>
        <taxon>Eukaryota</taxon>
        <taxon>Metazoa</taxon>
        <taxon>Ecdysozoa</taxon>
        <taxon>Arthropoda</taxon>
        <taxon>Hexapoda</taxon>
        <taxon>Insecta</taxon>
        <taxon>Pterygota</taxon>
        <taxon>Neoptera</taxon>
        <taxon>Paraneoptera</taxon>
        <taxon>Hemiptera</taxon>
        <taxon>Heteroptera</taxon>
        <taxon>Panheteroptera</taxon>
        <taxon>Pentatomomorpha</taxon>
        <taxon>Pentatomoidea</taxon>
        <taxon>Pentatomidae</taxon>
        <taxon>Pentatominae</taxon>
        <taxon>Nezara</taxon>
    </lineage>
</organism>